<dbReference type="Proteomes" id="UP000254956">
    <property type="component" value="Unassembled WGS sequence"/>
</dbReference>
<reference evidence="1 4" key="2">
    <citation type="submission" date="2019-07" db="EMBL/GenBank/DDBJ databases">
        <title>Whole genome shotgun sequence of Staphylococcus arlettae NBRC 109765.</title>
        <authorList>
            <person name="Hosoyama A."/>
            <person name="Uohara A."/>
            <person name="Ohji S."/>
            <person name="Ichikawa N."/>
        </authorList>
    </citation>
    <scope>NUCLEOTIDE SEQUENCE [LARGE SCALE GENOMIC DNA]</scope>
    <source>
        <strain evidence="1 4">NBRC 109765</strain>
    </source>
</reference>
<sequence length="92" mass="10580">MPHLYQINLIVVSNLAYYEKDELRQACACSFLKLEAKFTKKILLTGASAYIENKSNEQNIIWKSSDLFDLNEITEVMKNVDIAIYLVHSIIP</sequence>
<keyword evidence="4" id="KW-1185">Reference proteome</keyword>
<reference evidence="2 3" key="1">
    <citation type="submission" date="2018-06" db="EMBL/GenBank/DDBJ databases">
        <authorList>
            <consortium name="Pathogen Informatics"/>
            <person name="Doyle S."/>
        </authorList>
    </citation>
    <scope>NUCLEOTIDE SEQUENCE [LARGE SCALE GENOMIC DNA]</scope>
    <source>
        <strain evidence="2 3">NCTC12413</strain>
    </source>
</reference>
<proteinExistence type="predicted"/>
<evidence type="ECO:0000313" key="4">
    <source>
        <dbReference type="Proteomes" id="UP000321598"/>
    </source>
</evidence>
<dbReference type="AlphaFoldDB" id="A0A380BVC5"/>
<evidence type="ECO:0000313" key="2">
    <source>
        <dbReference type="EMBL" id="SUJ06751.1"/>
    </source>
</evidence>
<name>A0A380BVC5_9STAP</name>
<protein>
    <submittedName>
        <fullName evidence="2">Uncharacterized protein</fullName>
    </submittedName>
</protein>
<dbReference type="Proteomes" id="UP000321598">
    <property type="component" value="Unassembled WGS sequence"/>
</dbReference>
<organism evidence="2 3">
    <name type="scientific">Staphylococcus arlettae</name>
    <dbReference type="NCBI Taxonomy" id="29378"/>
    <lineage>
        <taxon>Bacteria</taxon>
        <taxon>Bacillati</taxon>
        <taxon>Bacillota</taxon>
        <taxon>Bacilli</taxon>
        <taxon>Bacillales</taxon>
        <taxon>Staphylococcaceae</taxon>
        <taxon>Staphylococcus</taxon>
    </lineage>
</organism>
<accession>A0A380BVC5</accession>
<dbReference type="EMBL" id="BKAV01000053">
    <property type="protein sequence ID" value="GEQ01547.1"/>
    <property type="molecule type" value="Genomic_DNA"/>
</dbReference>
<evidence type="ECO:0000313" key="3">
    <source>
        <dbReference type="Proteomes" id="UP000254956"/>
    </source>
</evidence>
<evidence type="ECO:0000313" key="1">
    <source>
        <dbReference type="EMBL" id="GEQ01547.1"/>
    </source>
</evidence>
<dbReference type="EMBL" id="UGZE01000001">
    <property type="protein sequence ID" value="SUJ06751.1"/>
    <property type="molecule type" value="Genomic_DNA"/>
</dbReference>
<gene>
    <name evidence="2" type="ORF">NCTC12413_00086</name>
    <name evidence="1" type="ORF">SAR03_25840</name>
</gene>